<dbReference type="Gene3D" id="3.40.50.300">
    <property type="entry name" value="P-loop containing nucleotide triphosphate hydrolases"/>
    <property type="match status" value="2"/>
</dbReference>
<dbReference type="InterPro" id="IPR045028">
    <property type="entry name" value="DinG/Rad3-like"/>
</dbReference>
<evidence type="ECO:0000256" key="2">
    <source>
        <dbReference type="ARBA" id="ARBA00022801"/>
    </source>
</evidence>
<dbReference type="PANTHER" id="PTHR11472">
    <property type="entry name" value="DNA REPAIR DEAD HELICASE RAD3/XP-D SUBFAMILY MEMBER"/>
    <property type="match status" value="1"/>
</dbReference>
<comment type="caution">
    <text evidence="6">The sequence shown here is derived from an EMBL/GenBank/DDBJ whole genome shotgun (WGS) entry which is preliminary data.</text>
</comment>
<keyword evidence="6" id="KW-0347">Helicase</keyword>
<dbReference type="PANTHER" id="PTHR11472:SF34">
    <property type="entry name" value="REGULATOR OF TELOMERE ELONGATION HELICASE 1"/>
    <property type="match status" value="1"/>
</dbReference>
<evidence type="ECO:0000256" key="1">
    <source>
        <dbReference type="ARBA" id="ARBA00022741"/>
    </source>
</evidence>
<dbReference type="RefSeq" id="WP_311365716.1">
    <property type="nucleotide sequence ID" value="NZ_JAVRIC010000020.1"/>
</dbReference>
<evidence type="ECO:0000313" key="6">
    <source>
        <dbReference type="EMBL" id="MDT0498313.1"/>
    </source>
</evidence>
<reference evidence="6 7" key="1">
    <citation type="submission" date="2023-09" db="EMBL/GenBank/DDBJ databases">
        <authorList>
            <person name="Rey-Velasco X."/>
        </authorList>
    </citation>
    <scope>NUCLEOTIDE SEQUENCE [LARGE SCALE GENOMIC DNA]</scope>
    <source>
        <strain evidence="6 7">W345</strain>
    </source>
</reference>
<sequence>MNGRDAVPLEQRAVQAFAEAGALAAAIEGFSARPAQVAMAGAVARTLDRGGTLVVEAGTGTGKTFAYLVPALLAGRRVVISTGTKNLQDQLFHRDLPRVAEALGVPVRRALLKGRGNYACIYRSKRALNDARNGAEIERLMRVRQWLSATSSGEIAELGFGDEADPLVPRITSTVENCLGARCPDFERCHVVHARRNAASADVVVVNHHLLFADFVLKQEGFGQILPGADAVIVDEAHQVPELALRFFGSRLSTRQLLDLSRDTARELSELGDVPDAADATAAVTDAAVALERVFLNVSARTTAAAYRRVGGAGEALVQVEEALAQLFVALDLIADRAQGVAAARDRTADAQRRLAEFLDQRENDSVRWVEPLNNGGALHTTPIRVESRYATAVSAQATSWVYTSATLAAGGDFSHFTGTLGLDDAEKVQLESPFDYARQSRMWLPQGLPDPNDPTFTDAFVDTLLPLLEASQGGAFVLCTSHRALKRVAQRLQRETCFPLFVQGENDRATLLEGFSESGRAVLVGAASFWEGVDVRGSALRLVAIDRLPFAAPGDPVFDARINALRQSGGQPFMQLQLPAAIVALRQGSGRLIRDQTDLGLLVLGDPRLRTRGYGRTVLDSLPPMTRVNSSQEAQDWLRTLAP</sequence>
<dbReference type="GO" id="GO:0003678">
    <property type="term" value="F:DNA helicase activity"/>
    <property type="evidence" value="ECO:0007669"/>
    <property type="project" value="UniProtKB-EC"/>
</dbReference>
<dbReference type="EC" id="3.6.4.12" evidence="6"/>
<dbReference type="PROSITE" id="PS51193">
    <property type="entry name" value="HELICASE_ATP_BIND_2"/>
    <property type="match status" value="1"/>
</dbReference>
<evidence type="ECO:0000313" key="7">
    <source>
        <dbReference type="Proteomes" id="UP001254608"/>
    </source>
</evidence>
<dbReference type="Pfam" id="PF13307">
    <property type="entry name" value="Helicase_C_2"/>
    <property type="match status" value="1"/>
</dbReference>
<comment type="similarity">
    <text evidence="4">Belongs to the helicase family. DinG subfamily.</text>
</comment>
<keyword evidence="3" id="KW-0067">ATP-binding</keyword>
<dbReference type="SMART" id="SM00491">
    <property type="entry name" value="HELICc2"/>
    <property type="match status" value="1"/>
</dbReference>
<dbReference type="EMBL" id="JAVRIC010000020">
    <property type="protein sequence ID" value="MDT0498313.1"/>
    <property type="molecule type" value="Genomic_DNA"/>
</dbReference>
<dbReference type="Pfam" id="PF00270">
    <property type="entry name" value="DEAD"/>
    <property type="match status" value="1"/>
</dbReference>
<dbReference type="InterPro" id="IPR011545">
    <property type="entry name" value="DEAD/DEAH_box_helicase_dom"/>
</dbReference>
<accession>A0ABU2WL83</accession>
<keyword evidence="1" id="KW-0547">Nucleotide-binding</keyword>
<proteinExistence type="inferred from homology"/>
<organism evidence="6 7">
    <name type="scientific">Banduia mediterranea</name>
    <dbReference type="NCBI Taxonomy" id="3075609"/>
    <lineage>
        <taxon>Bacteria</taxon>
        <taxon>Pseudomonadati</taxon>
        <taxon>Pseudomonadota</taxon>
        <taxon>Gammaproteobacteria</taxon>
        <taxon>Nevskiales</taxon>
        <taxon>Algiphilaceae</taxon>
        <taxon>Banduia</taxon>
    </lineage>
</organism>
<keyword evidence="2 6" id="KW-0378">Hydrolase</keyword>
<evidence type="ECO:0000256" key="4">
    <source>
        <dbReference type="ARBA" id="ARBA00038058"/>
    </source>
</evidence>
<gene>
    <name evidence="6" type="ORF">RM530_13195</name>
</gene>
<evidence type="ECO:0000259" key="5">
    <source>
        <dbReference type="PROSITE" id="PS51193"/>
    </source>
</evidence>
<dbReference type="Proteomes" id="UP001254608">
    <property type="component" value="Unassembled WGS sequence"/>
</dbReference>
<protein>
    <submittedName>
        <fullName evidence="6">ATP-dependent DNA helicase</fullName>
        <ecNumber evidence="6">3.6.4.12</ecNumber>
    </submittedName>
</protein>
<dbReference type="InterPro" id="IPR006555">
    <property type="entry name" value="ATP-dep_Helicase_C"/>
</dbReference>
<dbReference type="SUPFAM" id="SSF52540">
    <property type="entry name" value="P-loop containing nucleoside triphosphate hydrolases"/>
    <property type="match status" value="1"/>
</dbReference>
<evidence type="ECO:0000256" key="3">
    <source>
        <dbReference type="ARBA" id="ARBA00022840"/>
    </source>
</evidence>
<dbReference type="GO" id="GO:0016787">
    <property type="term" value="F:hydrolase activity"/>
    <property type="evidence" value="ECO:0007669"/>
    <property type="project" value="UniProtKB-KW"/>
</dbReference>
<dbReference type="InterPro" id="IPR014013">
    <property type="entry name" value="Helic_SF1/SF2_ATP-bd_DinG/Rad3"/>
</dbReference>
<keyword evidence="7" id="KW-1185">Reference proteome</keyword>
<feature type="domain" description="Helicase ATP-binding" evidence="5">
    <location>
        <begin position="22"/>
        <end position="287"/>
    </location>
</feature>
<dbReference type="InterPro" id="IPR027417">
    <property type="entry name" value="P-loop_NTPase"/>
</dbReference>
<name>A0ABU2WL83_9GAMM</name>